<gene>
    <name evidence="8" type="ORF">DFJ67_7525</name>
</gene>
<evidence type="ECO:0008006" key="10">
    <source>
        <dbReference type="Google" id="ProtNLM"/>
    </source>
</evidence>
<organism evidence="8 9">
    <name type="scientific">Asanoa ferruginea</name>
    <dbReference type="NCBI Taxonomy" id="53367"/>
    <lineage>
        <taxon>Bacteria</taxon>
        <taxon>Bacillati</taxon>
        <taxon>Actinomycetota</taxon>
        <taxon>Actinomycetes</taxon>
        <taxon>Micromonosporales</taxon>
        <taxon>Micromonosporaceae</taxon>
        <taxon>Asanoa</taxon>
    </lineage>
</organism>
<keyword evidence="3 7" id="KW-0812">Transmembrane</keyword>
<evidence type="ECO:0000256" key="7">
    <source>
        <dbReference type="SAM" id="Phobius"/>
    </source>
</evidence>
<reference evidence="8 9" key="1">
    <citation type="submission" date="2018-08" db="EMBL/GenBank/DDBJ databases">
        <title>Sequencing the genomes of 1000 actinobacteria strains.</title>
        <authorList>
            <person name="Klenk H.-P."/>
        </authorList>
    </citation>
    <scope>NUCLEOTIDE SEQUENCE [LARGE SCALE GENOMIC DNA]</scope>
    <source>
        <strain evidence="8 9">DSM 44099</strain>
    </source>
</reference>
<feature type="region of interest" description="Disordered" evidence="6">
    <location>
        <begin position="1"/>
        <end position="26"/>
    </location>
</feature>
<keyword evidence="5 7" id="KW-0472">Membrane</keyword>
<feature type="transmembrane region" description="Helical" evidence="7">
    <location>
        <begin position="265"/>
        <end position="288"/>
    </location>
</feature>
<dbReference type="GO" id="GO:0005886">
    <property type="term" value="C:plasma membrane"/>
    <property type="evidence" value="ECO:0007669"/>
    <property type="project" value="UniProtKB-SubCell"/>
</dbReference>
<dbReference type="PANTHER" id="PTHR39087">
    <property type="entry name" value="UPF0104 MEMBRANE PROTEIN MJ1595"/>
    <property type="match status" value="1"/>
</dbReference>
<feature type="transmembrane region" description="Helical" evidence="7">
    <location>
        <begin position="235"/>
        <end position="253"/>
    </location>
</feature>
<dbReference type="Proteomes" id="UP000256913">
    <property type="component" value="Unassembled WGS sequence"/>
</dbReference>
<evidence type="ECO:0000256" key="3">
    <source>
        <dbReference type="ARBA" id="ARBA00022692"/>
    </source>
</evidence>
<sequence length="359" mass="37088">MLEVHRGPPGGATTAPPEADPGGGRKRWRKRSLRVLGVLVVVGLAAFGLRGRLPAWGDVSHAVAAADLWWFLVAALLQVVSIGAFTLQQRGLLGALGVRIGRGHTFAIVLASTAMSISLPAGPVVSAAYAVRRFQRAGATPEAATGVMVVSGLASIGGVAALYAGVGLVFAFDGPGKSVGWRPLAVVAGLLVVTVAMVLVGRRYWGRAPIAVADRGSAGAARRYLLMLLGWIRSAWHSAAALTWLAWAGALAWSTAKWVADLLSFLAVAHAFQLPVSLPTLTAVYISVQVVRQVPLTPGGIGVVELALTAGLTAAGASSAVAAADVLIYRVLSCWLLIPVGGIAAWLLVRPPRQAALRP</sequence>
<dbReference type="Pfam" id="PF03706">
    <property type="entry name" value="LPG_synthase_TM"/>
    <property type="match status" value="1"/>
</dbReference>
<dbReference type="RefSeq" id="WP_116073708.1">
    <property type="nucleotide sequence ID" value="NZ_BONB01000012.1"/>
</dbReference>
<keyword evidence="2" id="KW-1003">Cell membrane</keyword>
<protein>
    <recommendedName>
        <fullName evidence="10">Lysylphosphatidylglycerol synthase-like protein</fullName>
    </recommendedName>
</protein>
<comment type="subcellular location">
    <subcellularLocation>
        <location evidence="1">Cell membrane</location>
        <topology evidence="1">Multi-pass membrane protein</topology>
    </subcellularLocation>
</comment>
<accession>A0A3E0A4Y2</accession>
<proteinExistence type="predicted"/>
<evidence type="ECO:0000256" key="5">
    <source>
        <dbReference type="ARBA" id="ARBA00023136"/>
    </source>
</evidence>
<evidence type="ECO:0000256" key="4">
    <source>
        <dbReference type="ARBA" id="ARBA00022989"/>
    </source>
</evidence>
<feature type="transmembrane region" description="Helical" evidence="7">
    <location>
        <begin position="108"/>
        <end position="131"/>
    </location>
</feature>
<feature type="transmembrane region" description="Helical" evidence="7">
    <location>
        <begin position="69"/>
        <end position="87"/>
    </location>
</feature>
<dbReference type="InterPro" id="IPR022791">
    <property type="entry name" value="L-PG_synthase/AglD"/>
</dbReference>
<feature type="transmembrane region" description="Helical" evidence="7">
    <location>
        <begin position="327"/>
        <end position="349"/>
    </location>
</feature>
<dbReference type="EMBL" id="QUMQ01000001">
    <property type="protein sequence ID" value="REG01441.1"/>
    <property type="molecule type" value="Genomic_DNA"/>
</dbReference>
<dbReference type="PANTHER" id="PTHR39087:SF2">
    <property type="entry name" value="UPF0104 MEMBRANE PROTEIN MJ1595"/>
    <property type="match status" value="1"/>
</dbReference>
<evidence type="ECO:0000256" key="1">
    <source>
        <dbReference type="ARBA" id="ARBA00004651"/>
    </source>
</evidence>
<dbReference type="OrthoDB" id="3616971at2"/>
<comment type="caution">
    <text evidence="8">The sequence shown here is derived from an EMBL/GenBank/DDBJ whole genome shotgun (WGS) entry which is preliminary data.</text>
</comment>
<keyword evidence="9" id="KW-1185">Reference proteome</keyword>
<feature type="transmembrane region" description="Helical" evidence="7">
    <location>
        <begin position="184"/>
        <end position="205"/>
    </location>
</feature>
<evidence type="ECO:0000313" key="8">
    <source>
        <dbReference type="EMBL" id="REG01441.1"/>
    </source>
</evidence>
<evidence type="ECO:0000256" key="2">
    <source>
        <dbReference type="ARBA" id="ARBA00022475"/>
    </source>
</evidence>
<evidence type="ECO:0000313" key="9">
    <source>
        <dbReference type="Proteomes" id="UP000256913"/>
    </source>
</evidence>
<keyword evidence="4 7" id="KW-1133">Transmembrane helix</keyword>
<name>A0A3E0A4Y2_9ACTN</name>
<dbReference type="AlphaFoldDB" id="A0A3E0A4Y2"/>
<feature type="transmembrane region" description="Helical" evidence="7">
    <location>
        <begin position="33"/>
        <end position="49"/>
    </location>
</feature>
<evidence type="ECO:0000256" key="6">
    <source>
        <dbReference type="SAM" id="MobiDB-lite"/>
    </source>
</evidence>
<feature type="transmembrane region" description="Helical" evidence="7">
    <location>
        <begin position="143"/>
        <end position="172"/>
    </location>
</feature>